<feature type="transmembrane region" description="Helical" evidence="6">
    <location>
        <begin position="206"/>
        <end position="228"/>
    </location>
</feature>
<dbReference type="InterPro" id="IPR020846">
    <property type="entry name" value="MFS_dom"/>
</dbReference>
<protein>
    <submittedName>
        <fullName evidence="8">Phthalate transporter</fullName>
    </submittedName>
</protein>
<dbReference type="PANTHER" id="PTHR43791">
    <property type="entry name" value="PERMEASE-RELATED"/>
    <property type="match status" value="1"/>
</dbReference>
<feature type="transmembrane region" description="Helical" evidence="6">
    <location>
        <begin position="345"/>
        <end position="365"/>
    </location>
</feature>
<sequence>MKDSHHEDQVEDIEDTEKSAFHEEILNSFNPDEQKEIIRRVDIRLVVTVGCLFIVSLLDRTNLGAASVAGMQKELDMNASNNGYSITSLVFFVTYTVFQIPATVIIRKLGPRIFLAGIVTLWGAVMIGFGFVKNWESMAGLRAILGGLEAGLFPGSVYLLSTWYPRYELQKRNAAFFLIGSVASGFGGILAYGLSQMDGLGGISGWRWIFIIEGLLTCVLGLGSYILLVDFPEKAPKSWKFLNQTEASFIITTIERDRADTTVEPFSIRKYLANGKDSKVWAYAILYMLATMPSYAIAYFLPIILQDSMHFPVVKAQCLVAPPYAFAGVVMYTQAVYSDKWRLRGPIIIGNALVAILGLALLGFLKDPAPATANCPALVSWQSNNIRGQWKRAFTSATSIGGGSIGGIIATTVFRAQDAPDYIPGLIAAILANGLIVVFACLLTLKFNRANKRVDAGGKPIEGQIGFKYTY</sequence>
<dbReference type="OrthoDB" id="3639251at2759"/>
<evidence type="ECO:0000313" key="9">
    <source>
        <dbReference type="Proteomes" id="UP001147752"/>
    </source>
</evidence>
<dbReference type="Pfam" id="PF07690">
    <property type="entry name" value="MFS_1"/>
    <property type="match status" value="1"/>
</dbReference>
<feature type="transmembrane region" description="Helical" evidence="6">
    <location>
        <begin position="175"/>
        <end position="194"/>
    </location>
</feature>
<dbReference type="FunFam" id="1.20.1250.20:FF:000511">
    <property type="entry name" value="MFS general substrate transporter"/>
    <property type="match status" value="1"/>
</dbReference>
<feature type="transmembrane region" description="Helical" evidence="6">
    <location>
        <begin position="422"/>
        <end position="445"/>
    </location>
</feature>
<dbReference type="EMBL" id="JAPZBT010000002">
    <property type="protein sequence ID" value="KAJ5372029.1"/>
    <property type="molecule type" value="Genomic_DNA"/>
</dbReference>
<evidence type="ECO:0000256" key="2">
    <source>
        <dbReference type="ARBA" id="ARBA00022448"/>
    </source>
</evidence>
<dbReference type="Gene3D" id="1.20.1250.20">
    <property type="entry name" value="MFS general substrate transporter like domains"/>
    <property type="match status" value="2"/>
</dbReference>
<evidence type="ECO:0000313" key="8">
    <source>
        <dbReference type="EMBL" id="KAJ5372029.1"/>
    </source>
</evidence>
<comment type="subcellular location">
    <subcellularLocation>
        <location evidence="1">Membrane</location>
        <topology evidence="1">Multi-pass membrane protein</topology>
    </subcellularLocation>
</comment>
<accession>A0A9W9S6V4</accession>
<feature type="transmembrane region" description="Helical" evidence="6">
    <location>
        <begin position="83"/>
        <end position="106"/>
    </location>
</feature>
<evidence type="ECO:0000256" key="6">
    <source>
        <dbReference type="SAM" id="Phobius"/>
    </source>
</evidence>
<reference evidence="8" key="1">
    <citation type="submission" date="2022-12" db="EMBL/GenBank/DDBJ databases">
        <authorList>
            <person name="Petersen C."/>
        </authorList>
    </citation>
    <scope>NUCLEOTIDE SEQUENCE</scope>
    <source>
        <strain evidence="8">IBT 3081</strain>
    </source>
</reference>
<dbReference type="PANTHER" id="PTHR43791:SF47">
    <property type="entry name" value="MAJOR FACILITATOR SUPERFAMILY (MFS) PROFILE DOMAIN-CONTAINING PROTEIN-RELATED"/>
    <property type="match status" value="1"/>
</dbReference>
<proteinExistence type="predicted"/>
<feature type="transmembrane region" description="Helical" evidence="6">
    <location>
        <begin position="144"/>
        <end position="163"/>
    </location>
</feature>
<evidence type="ECO:0000256" key="1">
    <source>
        <dbReference type="ARBA" id="ARBA00004141"/>
    </source>
</evidence>
<dbReference type="GO" id="GO:0016020">
    <property type="term" value="C:membrane"/>
    <property type="evidence" value="ECO:0007669"/>
    <property type="project" value="UniProtKB-SubCell"/>
</dbReference>
<evidence type="ECO:0000256" key="3">
    <source>
        <dbReference type="ARBA" id="ARBA00022692"/>
    </source>
</evidence>
<name>A0A9W9S6V4_9EURO</name>
<dbReference type="InterPro" id="IPR036259">
    <property type="entry name" value="MFS_trans_sf"/>
</dbReference>
<keyword evidence="4 6" id="KW-1133">Transmembrane helix</keyword>
<dbReference type="RefSeq" id="XP_056578015.1">
    <property type="nucleotide sequence ID" value="XM_056721765.1"/>
</dbReference>
<evidence type="ECO:0000256" key="5">
    <source>
        <dbReference type="ARBA" id="ARBA00023136"/>
    </source>
</evidence>
<organism evidence="8 9">
    <name type="scientific">Penicillium concentricum</name>
    <dbReference type="NCBI Taxonomy" id="293559"/>
    <lineage>
        <taxon>Eukaryota</taxon>
        <taxon>Fungi</taxon>
        <taxon>Dikarya</taxon>
        <taxon>Ascomycota</taxon>
        <taxon>Pezizomycotina</taxon>
        <taxon>Eurotiomycetes</taxon>
        <taxon>Eurotiomycetidae</taxon>
        <taxon>Eurotiales</taxon>
        <taxon>Aspergillaceae</taxon>
        <taxon>Penicillium</taxon>
    </lineage>
</organism>
<gene>
    <name evidence="8" type="ORF">N7517_004035</name>
</gene>
<feature type="transmembrane region" description="Helical" evidence="6">
    <location>
        <begin position="43"/>
        <end position="63"/>
    </location>
</feature>
<comment type="caution">
    <text evidence="8">The sequence shown here is derived from an EMBL/GenBank/DDBJ whole genome shotgun (WGS) entry which is preliminary data.</text>
</comment>
<dbReference type="AlphaFoldDB" id="A0A9W9S6V4"/>
<feature type="transmembrane region" description="Helical" evidence="6">
    <location>
        <begin position="113"/>
        <end position="132"/>
    </location>
</feature>
<dbReference type="PROSITE" id="PS50850">
    <property type="entry name" value="MFS"/>
    <property type="match status" value="1"/>
</dbReference>
<keyword evidence="3 6" id="KW-0812">Transmembrane</keyword>
<dbReference type="GeneID" id="81460948"/>
<keyword evidence="2" id="KW-0813">Transport</keyword>
<dbReference type="SUPFAM" id="SSF103473">
    <property type="entry name" value="MFS general substrate transporter"/>
    <property type="match status" value="1"/>
</dbReference>
<reference evidence="8" key="2">
    <citation type="journal article" date="2023" name="IMA Fungus">
        <title>Comparative genomic study of the Penicillium genus elucidates a diverse pangenome and 15 lateral gene transfer events.</title>
        <authorList>
            <person name="Petersen C."/>
            <person name="Sorensen T."/>
            <person name="Nielsen M.R."/>
            <person name="Sondergaard T.E."/>
            <person name="Sorensen J.L."/>
            <person name="Fitzpatrick D.A."/>
            <person name="Frisvad J.C."/>
            <person name="Nielsen K.L."/>
        </authorList>
    </citation>
    <scope>NUCLEOTIDE SEQUENCE</scope>
    <source>
        <strain evidence="8">IBT 3081</strain>
    </source>
</reference>
<evidence type="ECO:0000256" key="4">
    <source>
        <dbReference type="ARBA" id="ARBA00022989"/>
    </source>
</evidence>
<keyword evidence="9" id="KW-1185">Reference proteome</keyword>
<feature type="transmembrane region" description="Helical" evidence="6">
    <location>
        <begin position="280"/>
        <end position="301"/>
    </location>
</feature>
<keyword evidence="5 6" id="KW-0472">Membrane</keyword>
<feature type="domain" description="Major facilitator superfamily (MFS) profile" evidence="7">
    <location>
        <begin position="45"/>
        <end position="471"/>
    </location>
</feature>
<dbReference type="InterPro" id="IPR011701">
    <property type="entry name" value="MFS"/>
</dbReference>
<dbReference type="GO" id="GO:0022857">
    <property type="term" value="F:transmembrane transporter activity"/>
    <property type="evidence" value="ECO:0007669"/>
    <property type="project" value="InterPro"/>
</dbReference>
<dbReference type="Proteomes" id="UP001147752">
    <property type="component" value="Unassembled WGS sequence"/>
</dbReference>
<evidence type="ECO:0000259" key="7">
    <source>
        <dbReference type="PROSITE" id="PS50850"/>
    </source>
</evidence>